<keyword evidence="4 11" id="KW-0436">Ligase</keyword>
<feature type="domain" description="Asn/Gln amidotransferase" evidence="12">
    <location>
        <begin position="334"/>
        <end position="489"/>
    </location>
</feature>
<dbReference type="SMART" id="SM00845">
    <property type="entry name" value="GatB_Yqey"/>
    <property type="match status" value="1"/>
</dbReference>
<dbReference type="InterPro" id="IPR014746">
    <property type="entry name" value="Gln_synth/guanido_kin_cat_dom"/>
</dbReference>
<dbReference type="EC" id="6.3.5.-" evidence="11"/>
<dbReference type="Pfam" id="PF02934">
    <property type="entry name" value="GatB_N"/>
    <property type="match status" value="1"/>
</dbReference>
<comment type="similarity">
    <text evidence="1 11">Belongs to the GatB/GatE family. GatB subfamily.</text>
</comment>
<dbReference type="NCBIfam" id="NF004012">
    <property type="entry name" value="PRK05477.1-2"/>
    <property type="match status" value="1"/>
</dbReference>
<dbReference type="GO" id="GO:0050567">
    <property type="term" value="F:glutaminyl-tRNA synthase (glutamine-hydrolyzing) activity"/>
    <property type="evidence" value="ECO:0007669"/>
    <property type="project" value="UniProtKB-UniRule"/>
</dbReference>
<proteinExistence type="inferred from homology"/>
<dbReference type="InterPro" id="IPR017958">
    <property type="entry name" value="Gln-tRNA_amidoTrfase_suB_CS"/>
</dbReference>
<dbReference type="NCBIfam" id="NF004014">
    <property type="entry name" value="PRK05477.1-4"/>
    <property type="match status" value="1"/>
</dbReference>
<dbReference type="Pfam" id="PF02637">
    <property type="entry name" value="GatB_Yqey"/>
    <property type="match status" value="1"/>
</dbReference>
<evidence type="ECO:0000256" key="7">
    <source>
        <dbReference type="ARBA" id="ARBA00022917"/>
    </source>
</evidence>
<dbReference type="SUPFAM" id="SSF89095">
    <property type="entry name" value="GatB/YqeY motif"/>
    <property type="match status" value="1"/>
</dbReference>
<evidence type="ECO:0000313" key="14">
    <source>
        <dbReference type="Proteomes" id="UP001161160"/>
    </source>
</evidence>
<dbReference type="FunFam" id="1.10.10.410:FF:000001">
    <property type="entry name" value="Aspartyl/glutamyl-tRNA(Asn/Gln) amidotransferase subunit B"/>
    <property type="match status" value="1"/>
</dbReference>
<dbReference type="PROSITE" id="PS01234">
    <property type="entry name" value="GATB"/>
    <property type="match status" value="1"/>
</dbReference>
<dbReference type="GO" id="GO:0005524">
    <property type="term" value="F:ATP binding"/>
    <property type="evidence" value="ECO:0007669"/>
    <property type="project" value="UniProtKB-KW"/>
</dbReference>
<dbReference type="InterPro" id="IPR006075">
    <property type="entry name" value="Asn/Gln-tRNA_Trfase_suB/E_cat"/>
</dbReference>
<evidence type="ECO:0000256" key="1">
    <source>
        <dbReference type="ARBA" id="ARBA00005306"/>
    </source>
</evidence>
<dbReference type="NCBIfam" id="NF004015">
    <property type="entry name" value="PRK05477.1-5"/>
    <property type="match status" value="1"/>
</dbReference>
<name>A0AA43S3U7_9BURK</name>
<keyword evidence="7 11" id="KW-0648">Protein biosynthesis</keyword>
<dbReference type="SUPFAM" id="SSF55931">
    <property type="entry name" value="Glutamine synthetase/guanido kinase"/>
    <property type="match status" value="1"/>
</dbReference>
<evidence type="ECO:0000256" key="3">
    <source>
        <dbReference type="ARBA" id="ARBA00016923"/>
    </source>
</evidence>
<dbReference type="InterPro" id="IPR003789">
    <property type="entry name" value="Asn/Gln_tRNA_amidoTrase-B-like"/>
</dbReference>
<reference evidence="13" key="1">
    <citation type="submission" date="2023-04" db="EMBL/GenBank/DDBJ databases">
        <title>Genome Encyclopedia of Bacteria and Archaea VI: Functional Genomics of Type Strains.</title>
        <authorList>
            <person name="Whitman W."/>
        </authorList>
    </citation>
    <scope>NUCLEOTIDE SEQUENCE</scope>
    <source>
        <strain evidence="13">Enz.4-51</strain>
    </source>
</reference>
<organism evidence="13 14">
    <name type="scientific">Polynucleobacter sphagniphilus</name>
    <dbReference type="NCBI Taxonomy" id="1743169"/>
    <lineage>
        <taxon>Bacteria</taxon>
        <taxon>Pseudomonadati</taxon>
        <taxon>Pseudomonadota</taxon>
        <taxon>Betaproteobacteria</taxon>
        <taxon>Burkholderiales</taxon>
        <taxon>Burkholderiaceae</taxon>
        <taxon>Polynucleobacter</taxon>
    </lineage>
</organism>
<dbReference type="Proteomes" id="UP001161160">
    <property type="component" value="Unassembled WGS sequence"/>
</dbReference>
<dbReference type="Gene3D" id="1.10.10.410">
    <property type="match status" value="1"/>
</dbReference>
<evidence type="ECO:0000313" key="13">
    <source>
        <dbReference type="EMBL" id="MDH6502750.1"/>
    </source>
</evidence>
<dbReference type="RefSeq" id="WP_280756437.1">
    <property type="nucleotide sequence ID" value="NZ_JARXXW010000001.1"/>
</dbReference>
<dbReference type="GO" id="GO:0070681">
    <property type="term" value="P:glutaminyl-tRNAGln biosynthesis via transamidation"/>
    <property type="evidence" value="ECO:0007669"/>
    <property type="project" value="TreeGrafter"/>
</dbReference>
<protein>
    <recommendedName>
        <fullName evidence="3 11">Aspartyl/glutamyl-tRNA(Asn/Gln) amidotransferase subunit B</fullName>
        <shortName evidence="11">Asp/Glu-ADT subunit B</shortName>
        <ecNumber evidence="11">6.3.5.-</ecNumber>
    </recommendedName>
</protein>
<keyword evidence="14" id="KW-1185">Reference proteome</keyword>
<dbReference type="InterPro" id="IPR004413">
    <property type="entry name" value="GatB"/>
</dbReference>
<evidence type="ECO:0000259" key="12">
    <source>
        <dbReference type="SMART" id="SM00845"/>
    </source>
</evidence>
<keyword evidence="6 11" id="KW-0067">ATP-binding</keyword>
<evidence type="ECO:0000256" key="2">
    <source>
        <dbReference type="ARBA" id="ARBA00011123"/>
    </source>
</evidence>
<dbReference type="PANTHER" id="PTHR11659:SF0">
    <property type="entry name" value="GLUTAMYL-TRNA(GLN) AMIDOTRANSFERASE SUBUNIT B, MITOCHONDRIAL"/>
    <property type="match status" value="1"/>
</dbReference>
<dbReference type="InterPro" id="IPR023168">
    <property type="entry name" value="GatB_Yqey_C_2"/>
</dbReference>
<gene>
    <name evidence="11" type="primary">gatB</name>
    <name evidence="13" type="ORF">M2127_000033</name>
</gene>
<dbReference type="GO" id="GO:0006412">
    <property type="term" value="P:translation"/>
    <property type="evidence" value="ECO:0007669"/>
    <property type="project" value="UniProtKB-UniRule"/>
</dbReference>
<sequence>MMQWEVVIGLETHAQLQTQSKIFSGASTRFGAQPNTQACAVDLALPGVLPVLNRQAVEHAIRFGLAVGAKISPASIFARKNYFYPDLPKGYQISQFEIPVVVGGQLEILVGDEVKVVELTRAHMEEDAGKSVHEEGFTGPHGEASSGIDLNRAGTPLLEIVTEPVMRSAVEAVAYAKALHGLVVWLGVCDGNMQEGSFRCDANVSVRPKGQVEFGTRCEIKNLNSFRFLEEAIQYEVRRQIELIEDGGTVVQETRLYDPDKQETRSMRSKEDANDYRYFPDPDLLPVVIDQAWIADVRSQMPALPAQLRERWQRDFGLSAYDAQLLTQDRDTAKLFETLLTLVDKSLAKAAANLITGEFASALNRAGMATVDAPLKAEHLAPILARIADGTISNKIAKDIFAILWEDVVAGKPLSSVDEIIEAKGLKQISDSGALEAMIDQVLVANQKSVEEFRSGKEKAFNALVGQIMKASQGKANPGQVNELLRKKLS</sequence>
<evidence type="ECO:0000256" key="10">
    <source>
        <dbReference type="ARBA" id="ARBA00047913"/>
    </source>
</evidence>
<dbReference type="AlphaFoldDB" id="A0AA43S3U7"/>
<accession>A0AA43S3U7</accession>
<comment type="function">
    <text evidence="8 11">Allows the formation of correctly charged Asn-tRNA(Asn) or Gln-tRNA(Gln) through the transamidation of misacylated Asp-tRNA(Asn) or Glu-tRNA(Gln) in organisms which lack either or both of asparaginyl-tRNA or glutaminyl-tRNA synthetases. The reaction takes place in the presence of glutamine and ATP through an activated phospho-Asp-tRNA(Asn) or phospho-Glu-tRNA(Gln).</text>
</comment>
<keyword evidence="5 11" id="KW-0547">Nucleotide-binding</keyword>
<comment type="catalytic activity">
    <reaction evidence="10 11">
        <text>L-glutamyl-tRNA(Gln) + L-glutamine + ATP + H2O = L-glutaminyl-tRNA(Gln) + L-glutamate + ADP + phosphate + H(+)</text>
        <dbReference type="Rhea" id="RHEA:17521"/>
        <dbReference type="Rhea" id="RHEA-COMP:9681"/>
        <dbReference type="Rhea" id="RHEA-COMP:9684"/>
        <dbReference type="ChEBI" id="CHEBI:15377"/>
        <dbReference type="ChEBI" id="CHEBI:15378"/>
        <dbReference type="ChEBI" id="CHEBI:29985"/>
        <dbReference type="ChEBI" id="CHEBI:30616"/>
        <dbReference type="ChEBI" id="CHEBI:43474"/>
        <dbReference type="ChEBI" id="CHEBI:58359"/>
        <dbReference type="ChEBI" id="CHEBI:78520"/>
        <dbReference type="ChEBI" id="CHEBI:78521"/>
        <dbReference type="ChEBI" id="CHEBI:456216"/>
    </reaction>
</comment>
<dbReference type="InterPro" id="IPR017959">
    <property type="entry name" value="Asn/Gln-tRNA_amidoTrfase_suB/E"/>
</dbReference>
<evidence type="ECO:0000256" key="4">
    <source>
        <dbReference type="ARBA" id="ARBA00022598"/>
    </source>
</evidence>
<evidence type="ECO:0000256" key="9">
    <source>
        <dbReference type="ARBA" id="ARBA00047380"/>
    </source>
</evidence>
<dbReference type="HAMAP" id="MF_00121">
    <property type="entry name" value="GatB"/>
    <property type="match status" value="1"/>
</dbReference>
<comment type="caution">
    <text evidence="13">The sequence shown here is derived from an EMBL/GenBank/DDBJ whole genome shotgun (WGS) entry which is preliminary data.</text>
</comment>
<comment type="catalytic activity">
    <reaction evidence="9 11">
        <text>L-aspartyl-tRNA(Asn) + L-glutamine + ATP + H2O = L-asparaginyl-tRNA(Asn) + L-glutamate + ADP + phosphate + 2 H(+)</text>
        <dbReference type="Rhea" id="RHEA:14513"/>
        <dbReference type="Rhea" id="RHEA-COMP:9674"/>
        <dbReference type="Rhea" id="RHEA-COMP:9677"/>
        <dbReference type="ChEBI" id="CHEBI:15377"/>
        <dbReference type="ChEBI" id="CHEBI:15378"/>
        <dbReference type="ChEBI" id="CHEBI:29985"/>
        <dbReference type="ChEBI" id="CHEBI:30616"/>
        <dbReference type="ChEBI" id="CHEBI:43474"/>
        <dbReference type="ChEBI" id="CHEBI:58359"/>
        <dbReference type="ChEBI" id="CHEBI:78515"/>
        <dbReference type="ChEBI" id="CHEBI:78516"/>
        <dbReference type="ChEBI" id="CHEBI:456216"/>
    </reaction>
</comment>
<evidence type="ECO:0000256" key="11">
    <source>
        <dbReference type="HAMAP-Rule" id="MF_00121"/>
    </source>
</evidence>
<evidence type="ECO:0000256" key="8">
    <source>
        <dbReference type="ARBA" id="ARBA00024799"/>
    </source>
</evidence>
<evidence type="ECO:0000256" key="5">
    <source>
        <dbReference type="ARBA" id="ARBA00022741"/>
    </source>
</evidence>
<dbReference type="PANTHER" id="PTHR11659">
    <property type="entry name" value="GLUTAMYL-TRNA GLN AMIDOTRANSFERASE SUBUNIT B MITOCHONDRIAL AND PROKARYOTIC PET112-RELATED"/>
    <property type="match status" value="1"/>
</dbReference>
<comment type="subunit">
    <text evidence="2 11">Heterotrimer of A, B and C subunits.</text>
</comment>
<dbReference type="InterPro" id="IPR018027">
    <property type="entry name" value="Asn/Gln_amidotransferase"/>
</dbReference>
<dbReference type="NCBIfam" id="TIGR00133">
    <property type="entry name" value="gatB"/>
    <property type="match status" value="1"/>
</dbReference>
<evidence type="ECO:0000256" key="6">
    <source>
        <dbReference type="ARBA" id="ARBA00022840"/>
    </source>
</evidence>
<dbReference type="EMBL" id="JARXYA010000001">
    <property type="protein sequence ID" value="MDH6502750.1"/>
    <property type="molecule type" value="Genomic_DNA"/>
</dbReference>